<dbReference type="RefSeq" id="WP_020434271.1">
    <property type="nucleotide sequence ID" value="NZ_AGBD01001963.1"/>
</dbReference>
<dbReference type="InterPro" id="IPR013022">
    <property type="entry name" value="Xyl_isomerase-like_TIM-brl"/>
</dbReference>
<evidence type="ECO:0000259" key="1">
    <source>
        <dbReference type="Pfam" id="PF01261"/>
    </source>
</evidence>
<dbReference type="Gene3D" id="3.20.20.150">
    <property type="entry name" value="Divalent-metal-dependent TIM barrel enzymes"/>
    <property type="match status" value="1"/>
</dbReference>
<dbReference type="KEGG" id="pri:PRIO_3530"/>
<dbReference type="InterPro" id="IPR036237">
    <property type="entry name" value="Xyl_isomerase-like_sf"/>
</dbReference>
<dbReference type="SUPFAM" id="SSF51658">
    <property type="entry name" value="Xylose isomerase-like"/>
    <property type="match status" value="1"/>
</dbReference>
<proteinExistence type="predicted"/>
<dbReference type="Proteomes" id="UP000033163">
    <property type="component" value="Chromosome I"/>
</dbReference>
<protein>
    <recommendedName>
        <fullName evidence="1">Xylose isomerase-like TIM barrel domain-containing protein</fullName>
    </recommendedName>
</protein>
<dbReference type="Pfam" id="PF01261">
    <property type="entry name" value="AP_endonuc_2"/>
    <property type="match status" value="1"/>
</dbReference>
<dbReference type="AlphaFoldDB" id="A0A0E3WHV2"/>
<reference evidence="3" key="1">
    <citation type="submission" date="2015-03" db="EMBL/GenBank/DDBJ databases">
        <authorList>
            <person name="Wibberg D."/>
        </authorList>
    </citation>
    <scope>NUCLEOTIDE SEQUENCE [LARGE SCALE GENOMIC DNA]</scope>
</reference>
<evidence type="ECO:0000313" key="2">
    <source>
        <dbReference type="EMBL" id="CQR55933.1"/>
    </source>
</evidence>
<feature type="domain" description="Xylose isomerase-like TIM barrel" evidence="1">
    <location>
        <begin position="52"/>
        <end position="262"/>
    </location>
</feature>
<name>A0A0E3WHV2_9BACL</name>
<dbReference type="EMBL" id="LN831776">
    <property type="protein sequence ID" value="CQR55933.1"/>
    <property type="molecule type" value="Genomic_DNA"/>
</dbReference>
<accession>A0A0E3WHV2</accession>
<dbReference type="HOGENOM" id="CLU_064084_0_0_9"/>
<dbReference type="PATRIC" id="fig|1073571.4.peg.3780"/>
<sequence>MINWREQLEISLVHPGLWPAAATDEQVWERSVRLVLEDSFFGRIEVAPIANPQRRRRFAEWLRVTNMKASYLLQPLIFGQGYNLQSADQAERELAIKALIAAMDDALESGADRVTVISGPEDPQAQLQPQLDRLSDSLLLLDQAAAERKLKLDLELFDTAVDKKRLFGDSRMADKLMQQLAGRTTHLALLADLSHVPLLGETIEDTVSNTQAWLGHVHIGNCCTNPEDERYGDKHPYFGYPGGCHDVPEVARFLQALISAGYLSSDRIAGLGIEIITAVDEDPGLLIAGAKRTLLKALQAVETRSPKAGDLI</sequence>
<evidence type="ECO:0000313" key="3">
    <source>
        <dbReference type="Proteomes" id="UP000033163"/>
    </source>
</evidence>
<organism evidence="2 3">
    <name type="scientific">Paenibacillus riograndensis SBR5</name>
    <dbReference type="NCBI Taxonomy" id="1073571"/>
    <lineage>
        <taxon>Bacteria</taxon>
        <taxon>Bacillati</taxon>
        <taxon>Bacillota</taxon>
        <taxon>Bacilli</taxon>
        <taxon>Bacillales</taxon>
        <taxon>Paenibacillaceae</taxon>
        <taxon>Paenibacillus</taxon>
        <taxon>Paenibacillus sonchi group</taxon>
    </lineage>
</organism>
<gene>
    <name evidence="2" type="ORF">PRIO_3530</name>
</gene>